<reference evidence="2" key="1">
    <citation type="submission" date="2016-10" db="EMBL/GenBank/DDBJ databases">
        <authorList>
            <person name="Varghese N."/>
            <person name="Submissions S."/>
        </authorList>
    </citation>
    <scope>NUCLEOTIDE SEQUENCE [LARGE SCALE GENOMIC DNA]</scope>
    <source>
        <strain evidence="2">DSM 24536</strain>
    </source>
</reference>
<dbReference type="RefSeq" id="WP_090705636.1">
    <property type="nucleotide sequence ID" value="NZ_FNHH01000020.1"/>
</dbReference>
<protein>
    <submittedName>
        <fullName evidence="1">Uncharacterized protein</fullName>
    </submittedName>
</protein>
<dbReference type="Proteomes" id="UP000199226">
    <property type="component" value="Unassembled WGS sequence"/>
</dbReference>
<dbReference type="AlphaFoldDB" id="A0A1G9VEY7"/>
<dbReference type="EMBL" id="FNHH01000020">
    <property type="protein sequence ID" value="SDM70676.1"/>
    <property type="molecule type" value="Genomic_DNA"/>
</dbReference>
<gene>
    <name evidence="1" type="ORF">SAMN05421813_12047</name>
</gene>
<proteinExistence type="predicted"/>
<sequence>MKRIFILIGAALILLYSCRKSFLDYEGSDSDEFSIMNVKAHYESLQVGKSIGNTIKNSKSHYVPYWPKAYKAKYGNSEFVEVPLISYKKKIAMYDFTQDSVELKPDKSVRNASFQRMIFFLDKDNKQIQQHIVTYLPDKGYLQKHKFDASHNQLNKMDNDFSGYLEYTGLNGNFIKVLRVMNGKVKGRYTLSPKGISNDSKKGISTSAWVCYQTNCAPSYELECVHDPAYPDNPYASICTETYLGDECAGTYCYENGVGNTTPEPGGGSPSPTNPTYGPDAPCNEKNVIQSRAANTEIQANNIESRDLAVASVNAGTPKEYGAEQNLISLTSPDFKNTTVRTDNNSNSFAPAFKWDSTDGYTIGVTHAHPGGGAPSPKDVFWMLEQVAGYYGPLFNASAADKKFFKDNASITVVTENVSYVVTVRDWVALEQLYHDNTATNENYELAALEYYSNNPFDSYANVTAYALLTLFGSSINLYHAGAGSTYFMPINVYNSTVSNTPCP</sequence>
<dbReference type="PROSITE" id="PS51257">
    <property type="entry name" value="PROKAR_LIPOPROTEIN"/>
    <property type="match status" value="1"/>
</dbReference>
<keyword evidence="2" id="KW-1185">Reference proteome</keyword>
<evidence type="ECO:0000313" key="1">
    <source>
        <dbReference type="EMBL" id="SDM70676.1"/>
    </source>
</evidence>
<dbReference type="OrthoDB" id="923450at2"/>
<evidence type="ECO:0000313" key="2">
    <source>
        <dbReference type="Proteomes" id="UP000199226"/>
    </source>
</evidence>
<accession>A0A1G9VEY7</accession>
<dbReference type="STRING" id="990371.SAMN05421813_12047"/>
<organism evidence="1 2">
    <name type="scientific">Daejeonella rubra</name>
    <dbReference type="NCBI Taxonomy" id="990371"/>
    <lineage>
        <taxon>Bacteria</taxon>
        <taxon>Pseudomonadati</taxon>
        <taxon>Bacteroidota</taxon>
        <taxon>Sphingobacteriia</taxon>
        <taxon>Sphingobacteriales</taxon>
        <taxon>Sphingobacteriaceae</taxon>
        <taxon>Daejeonella</taxon>
    </lineage>
</organism>
<name>A0A1G9VEY7_9SPHI</name>